<dbReference type="Proteomes" id="UP000004810">
    <property type="component" value="Unassembled WGS sequence"/>
</dbReference>
<comment type="caution">
    <text evidence="1">The sequence shown here is derived from an EMBL/GenBank/DDBJ whole genome shotgun (WGS) entry which is preliminary data.</text>
</comment>
<gene>
    <name evidence="1" type="ORF">WUBG_18798</name>
</gene>
<sequence>LTIILVKYVCPRKSALSGNAAQKKLELPDFKLTNFSVIAVEQVSFIYDIKYYFKS</sequence>
<reference evidence="2" key="1">
    <citation type="submission" date="2012-08" db="EMBL/GenBank/DDBJ databases">
        <title>The Genome Sequence of Wuchereria bancrofti.</title>
        <authorList>
            <person name="Nutman T.B."/>
            <person name="Fink D.L."/>
            <person name="Russ C."/>
            <person name="Young S."/>
            <person name="Zeng Q."/>
            <person name="Koehrsen M."/>
            <person name="Alvarado L."/>
            <person name="Berlin A."/>
            <person name="Chapman S.B."/>
            <person name="Chen Z."/>
            <person name="Freedman E."/>
            <person name="Gellesch M."/>
            <person name="Goldberg J."/>
            <person name="Griggs A."/>
            <person name="Gujja S."/>
            <person name="Heilman E.R."/>
            <person name="Heiman D."/>
            <person name="Hepburn T."/>
            <person name="Howarth C."/>
            <person name="Jen D."/>
            <person name="Larson L."/>
            <person name="Lewis B."/>
            <person name="Mehta T."/>
            <person name="Park D."/>
            <person name="Pearson M."/>
            <person name="Roberts A."/>
            <person name="Saif S."/>
            <person name="Shea T."/>
            <person name="Shenoy N."/>
            <person name="Sisk P."/>
            <person name="Stolte C."/>
            <person name="Sykes S."/>
            <person name="Walk T."/>
            <person name="White J."/>
            <person name="Yandava C."/>
            <person name="Haas B."/>
            <person name="Henn M.R."/>
            <person name="Nusbaum C."/>
            <person name="Birren B."/>
        </authorList>
    </citation>
    <scope>NUCLEOTIDE SEQUENCE [LARGE SCALE GENOMIC DNA]</scope>
    <source>
        <strain evidence="2">NA</strain>
    </source>
</reference>
<organism evidence="1 2">
    <name type="scientific">Wuchereria bancrofti</name>
    <dbReference type="NCBI Taxonomy" id="6293"/>
    <lineage>
        <taxon>Eukaryota</taxon>
        <taxon>Metazoa</taxon>
        <taxon>Ecdysozoa</taxon>
        <taxon>Nematoda</taxon>
        <taxon>Chromadorea</taxon>
        <taxon>Rhabditida</taxon>
        <taxon>Spirurina</taxon>
        <taxon>Spiruromorpha</taxon>
        <taxon>Filarioidea</taxon>
        <taxon>Onchocercidae</taxon>
        <taxon>Wuchereria</taxon>
    </lineage>
</organism>
<protein>
    <submittedName>
        <fullName evidence="1">Uncharacterized protein</fullName>
    </submittedName>
</protein>
<proteinExistence type="predicted"/>
<feature type="non-terminal residue" evidence="1">
    <location>
        <position position="1"/>
    </location>
</feature>
<evidence type="ECO:0000313" key="1">
    <source>
        <dbReference type="EMBL" id="EJW70295.1"/>
    </source>
</evidence>
<name>J9A8M8_WUCBA</name>
<dbReference type="EMBL" id="ADBV01022557">
    <property type="protein sequence ID" value="EJW70295.1"/>
    <property type="molecule type" value="Genomic_DNA"/>
</dbReference>
<evidence type="ECO:0000313" key="2">
    <source>
        <dbReference type="Proteomes" id="UP000004810"/>
    </source>
</evidence>
<dbReference type="AlphaFoldDB" id="J9A8M8"/>
<accession>J9A8M8</accession>